<sequence>MVQTKKTVCSPSQTKSSKTPNAKSTIDPDEDASETSASNTEPEPSANDTNLKSCWV</sequence>
<feature type="compositionally biased region" description="Polar residues" evidence="1">
    <location>
        <begin position="34"/>
        <end position="56"/>
    </location>
</feature>
<comment type="caution">
    <text evidence="2">The sequence shown here is derived from an EMBL/GenBank/DDBJ whole genome shotgun (WGS) entry which is preliminary data.</text>
</comment>
<dbReference type="EMBL" id="WJBH02000007">
    <property type="protein sequence ID" value="KAI9556077.1"/>
    <property type="molecule type" value="Genomic_DNA"/>
</dbReference>
<feature type="compositionally biased region" description="Polar residues" evidence="1">
    <location>
        <begin position="1"/>
        <end position="24"/>
    </location>
</feature>
<evidence type="ECO:0000313" key="2">
    <source>
        <dbReference type="EMBL" id="KAI9556077.1"/>
    </source>
</evidence>
<protein>
    <submittedName>
        <fullName evidence="2">Uncharacterized protein</fullName>
    </submittedName>
</protein>
<reference evidence="2 3" key="1">
    <citation type="submission" date="2022-05" db="EMBL/GenBank/DDBJ databases">
        <title>A multi-omics perspective on studying reproductive biology in Daphnia sinensis.</title>
        <authorList>
            <person name="Jia J."/>
        </authorList>
    </citation>
    <scope>NUCLEOTIDE SEQUENCE [LARGE SCALE GENOMIC DNA]</scope>
    <source>
        <strain evidence="2 3">WSL</strain>
    </source>
</reference>
<evidence type="ECO:0000313" key="3">
    <source>
        <dbReference type="Proteomes" id="UP000820818"/>
    </source>
</evidence>
<accession>A0AAD5KMT2</accession>
<organism evidence="2 3">
    <name type="scientific">Daphnia sinensis</name>
    <dbReference type="NCBI Taxonomy" id="1820382"/>
    <lineage>
        <taxon>Eukaryota</taxon>
        <taxon>Metazoa</taxon>
        <taxon>Ecdysozoa</taxon>
        <taxon>Arthropoda</taxon>
        <taxon>Crustacea</taxon>
        <taxon>Branchiopoda</taxon>
        <taxon>Diplostraca</taxon>
        <taxon>Cladocera</taxon>
        <taxon>Anomopoda</taxon>
        <taxon>Daphniidae</taxon>
        <taxon>Daphnia</taxon>
        <taxon>Daphnia similis group</taxon>
    </lineage>
</organism>
<dbReference type="Proteomes" id="UP000820818">
    <property type="component" value="Linkage Group LG7"/>
</dbReference>
<gene>
    <name evidence="2" type="ORF">GHT06_018644</name>
</gene>
<evidence type="ECO:0000256" key="1">
    <source>
        <dbReference type="SAM" id="MobiDB-lite"/>
    </source>
</evidence>
<keyword evidence="3" id="KW-1185">Reference proteome</keyword>
<proteinExistence type="predicted"/>
<dbReference type="AlphaFoldDB" id="A0AAD5KMT2"/>
<feature type="region of interest" description="Disordered" evidence="1">
    <location>
        <begin position="1"/>
        <end position="56"/>
    </location>
</feature>
<name>A0AAD5KMT2_9CRUS</name>